<gene>
    <name evidence="1" type="ORF">CcrPW_gp303</name>
</gene>
<organism evidence="1 2">
    <name type="scientific">Caulobacter phage CcrPW</name>
    <dbReference type="NCBI Taxonomy" id="2283271"/>
    <lineage>
        <taxon>Viruses</taxon>
        <taxon>Duplodnaviria</taxon>
        <taxon>Heunggongvirae</taxon>
        <taxon>Uroviricota</taxon>
        <taxon>Caudoviricetes</taxon>
        <taxon>Jeanschmidtviridae</taxon>
        <taxon>Colossusvirus</taxon>
        <taxon>Colossusvirus PW</taxon>
    </lineage>
</organism>
<dbReference type="EMBL" id="MH588545">
    <property type="protein sequence ID" value="AXQ68842.1"/>
    <property type="molecule type" value="Genomic_DNA"/>
</dbReference>
<reference evidence="1" key="2">
    <citation type="submission" date="2018-09" db="EMBL/GenBank/DDBJ databases">
        <title>Giant CbK-like Caulobacter bacteriophages have genetically divergent genomes.</title>
        <authorList>
            <person name="Wilson K."/>
            <person name="Ely B."/>
        </authorList>
    </citation>
    <scope>NUCLEOTIDE SEQUENCE [LARGE SCALE GENOMIC DNA]</scope>
</reference>
<dbReference type="Proteomes" id="UP000259026">
    <property type="component" value="Segment"/>
</dbReference>
<reference evidence="1" key="1">
    <citation type="submission" date="2018-07" db="EMBL/GenBank/DDBJ databases">
        <authorList>
            <person name="Quirk P.G."/>
            <person name="Krulwich T.A."/>
        </authorList>
    </citation>
    <scope>NUCLEOTIDE SEQUENCE</scope>
</reference>
<name>A0A385EDB9_9CAUD</name>
<sequence length="202" mass="22890">MLQTLIDHHKKQLAAAQSVLDTDGNLFSHEMRERARIDAARERDFIRTLESANAQLGRGDKYRHLKKDSTYNVLGQGIAQCATPIQDNDALVIYRDGQGRFFARHVDEFHDGRFEKVSAELPRERVFVVGGHELPCDPLSDDAFHALCMTGKIVFDDEQDYGSGLRGRYQMLGAEWTDQKPMRLILRPVADPSFWGKGAEEA</sequence>
<protein>
    <submittedName>
        <fullName evidence="1">Uncharacterized protein</fullName>
    </submittedName>
</protein>
<proteinExistence type="predicted"/>
<evidence type="ECO:0000313" key="1">
    <source>
        <dbReference type="EMBL" id="AXQ68842.1"/>
    </source>
</evidence>
<accession>A0A385EDB9</accession>
<evidence type="ECO:0000313" key="2">
    <source>
        <dbReference type="Proteomes" id="UP000259026"/>
    </source>
</evidence>
<keyword evidence="2" id="KW-1185">Reference proteome</keyword>